<dbReference type="Gene3D" id="3.30.450.20">
    <property type="entry name" value="PAS domain"/>
    <property type="match status" value="4"/>
</dbReference>
<dbReference type="Pfam" id="PF13185">
    <property type="entry name" value="GAF_2"/>
    <property type="match status" value="1"/>
</dbReference>
<keyword evidence="11" id="KW-0472">Membrane</keyword>
<dbReference type="Gene3D" id="1.10.287.130">
    <property type="match status" value="1"/>
</dbReference>
<keyword evidence="10" id="KW-0902">Two-component regulatory system</keyword>
<dbReference type="Pfam" id="PF01590">
    <property type="entry name" value="GAF"/>
    <property type="match status" value="1"/>
</dbReference>
<dbReference type="GO" id="GO:0000155">
    <property type="term" value="F:phosphorelay sensor kinase activity"/>
    <property type="evidence" value="ECO:0007669"/>
    <property type="project" value="InterPro"/>
</dbReference>
<evidence type="ECO:0000259" key="15">
    <source>
        <dbReference type="PROSITE" id="PS50112"/>
    </source>
</evidence>
<dbReference type="Gene3D" id="3.30.450.40">
    <property type="match status" value="2"/>
</dbReference>
<dbReference type="InterPro" id="IPR000014">
    <property type="entry name" value="PAS"/>
</dbReference>
<dbReference type="CDD" id="cd00130">
    <property type="entry name" value="PAS"/>
    <property type="match status" value="2"/>
</dbReference>
<comment type="subcellular location">
    <subcellularLocation>
        <location evidence="2">Cell membrane</location>
    </subcellularLocation>
</comment>
<evidence type="ECO:0000259" key="16">
    <source>
        <dbReference type="PROSITE" id="PS50113"/>
    </source>
</evidence>
<feature type="modified residue" description="4-aspartylphosphate" evidence="12">
    <location>
        <position position="1202"/>
    </location>
</feature>
<dbReference type="NCBIfam" id="TIGR00229">
    <property type="entry name" value="sensory_box"/>
    <property type="match status" value="2"/>
</dbReference>
<dbReference type="InterPro" id="IPR013656">
    <property type="entry name" value="PAS_4"/>
</dbReference>
<keyword evidence="4" id="KW-1003">Cell membrane</keyword>
<proteinExistence type="predicted"/>
<dbReference type="PROSITE" id="PS50112">
    <property type="entry name" value="PAS"/>
    <property type="match status" value="2"/>
</dbReference>
<dbReference type="PROSITE" id="PS50109">
    <property type="entry name" value="HIS_KIN"/>
    <property type="match status" value="1"/>
</dbReference>
<dbReference type="PROSITE" id="PS50110">
    <property type="entry name" value="RESPONSE_REGULATORY"/>
    <property type="match status" value="1"/>
</dbReference>
<dbReference type="SMART" id="SM00448">
    <property type="entry name" value="REC"/>
    <property type="match status" value="1"/>
</dbReference>
<evidence type="ECO:0000256" key="2">
    <source>
        <dbReference type="ARBA" id="ARBA00004236"/>
    </source>
</evidence>
<dbReference type="InterPro" id="IPR011006">
    <property type="entry name" value="CheY-like_superfamily"/>
</dbReference>
<dbReference type="InterPro" id="IPR036097">
    <property type="entry name" value="HisK_dim/P_sf"/>
</dbReference>
<evidence type="ECO:0000313" key="18">
    <source>
        <dbReference type="Proteomes" id="UP000646426"/>
    </source>
</evidence>
<evidence type="ECO:0000256" key="11">
    <source>
        <dbReference type="ARBA" id="ARBA00023136"/>
    </source>
</evidence>
<dbReference type="InterPro" id="IPR000700">
    <property type="entry name" value="PAS-assoc_C"/>
</dbReference>
<dbReference type="InterPro" id="IPR005467">
    <property type="entry name" value="His_kinase_dom"/>
</dbReference>
<evidence type="ECO:0000259" key="14">
    <source>
        <dbReference type="PROSITE" id="PS50110"/>
    </source>
</evidence>
<dbReference type="Pfam" id="PF02518">
    <property type="entry name" value="HATPase_c"/>
    <property type="match status" value="1"/>
</dbReference>
<evidence type="ECO:0000256" key="12">
    <source>
        <dbReference type="PROSITE-ProRule" id="PRU00169"/>
    </source>
</evidence>
<dbReference type="AlphaFoldDB" id="A0A918W709"/>
<dbReference type="SMART" id="SM00387">
    <property type="entry name" value="HATPase_c"/>
    <property type="match status" value="1"/>
</dbReference>
<dbReference type="Gene3D" id="3.40.50.2300">
    <property type="match status" value="1"/>
</dbReference>
<evidence type="ECO:0000256" key="5">
    <source>
        <dbReference type="ARBA" id="ARBA00022553"/>
    </source>
</evidence>
<dbReference type="InterPro" id="IPR003594">
    <property type="entry name" value="HATPase_dom"/>
</dbReference>
<organism evidence="17 18">
    <name type="scientific">Cognatilysobacter bugurensis</name>
    <dbReference type="NCBI Taxonomy" id="543356"/>
    <lineage>
        <taxon>Bacteria</taxon>
        <taxon>Pseudomonadati</taxon>
        <taxon>Pseudomonadota</taxon>
        <taxon>Gammaproteobacteria</taxon>
        <taxon>Lysobacterales</taxon>
        <taxon>Lysobacteraceae</taxon>
        <taxon>Cognatilysobacter</taxon>
    </lineage>
</organism>
<feature type="domain" description="Histidine kinase" evidence="13">
    <location>
        <begin position="911"/>
        <end position="1130"/>
    </location>
</feature>
<dbReference type="Proteomes" id="UP000646426">
    <property type="component" value="Unassembled WGS sequence"/>
</dbReference>
<reference evidence="17" key="1">
    <citation type="journal article" date="2014" name="Int. J. Syst. Evol. Microbiol.">
        <title>Complete genome sequence of Corynebacterium casei LMG S-19264T (=DSM 44701T), isolated from a smear-ripened cheese.</title>
        <authorList>
            <consortium name="US DOE Joint Genome Institute (JGI-PGF)"/>
            <person name="Walter F."/>
            <person name="Albersmeier A."/>
            <person name="Kalinowski J."/>
            <person name="Ruckert C."/>
        </authorList>
    </citation>
    <scope>NUCLEOTIDE SEQUENCE</scope>
    <source>
        <strain evidence="17">KCTC 23077</strain>
    </source>
</reference>
<sequence length="1280" mass="141064">MPPSSSPFRVPPDQSKTAALLHAYDWADSPLGPPEQWPESLHIALGICLNSRFPMFVWWGERLINLYNDAYIPILGARHPAAFGQPASEVWHEIWDIVGRQANAVMTHGEATWNERVLLMLERHGYVEETWFTWSYSPIPDGRGGVAGLFCACKEDTAAVIAERERAELVDALAYERTRLADAFAQSPAFVAVVRGPDHVFEFANQRYRELVGQRELIGLPVYQAMPEVELQGFIKLLDRVYTTGEPFVGRDTPIQLRRDIAGPLETRYVDFSYQAMRSADGAIIGVLAHGMDVTERRHAEARDRLLVGIDDAVRAMLDPHSIITTCARLLNDYLGTDRCLYAHVLPDENRFDSLGGHAGALPLALGRYSLDVFGEDARARLRQGQPLVVNDSTNESEPALSVWRALETRAAVCAPVIKAGRLSALMAVHQATPRTWDATEIELVVRVANRCWESIERARVQRALAWSEQRFRTAATAMSDIVWTCDPQGRFEDAQPAWQAYTGQRPEEYLGYGWQQAVHPEDTAGTMEAWYAAAGREGVFEHRHRLRRADGVYRTCAVRAVPLIGADGEPREWVGVHTDIQERVEFEQSLQESEARFRSLADNAPVMIWMARANGQCEYINRQWLDFTGQDPESALGLGWLDAVHPDDVARTGRVFLDANARQAPFSDEYWLRRHDGVYRWCVDTASPRFGANGEYLGYIGTVVDITERKRMEDVLASEKRVLELVATGSPVPEVLDTLVRRMEAQSVDGMLCSVLLVSDDGRRLLHGAAPSLPEAYSGAVSGIEIGEGRGSCGTAAHRHGVVSVGDIGTDPLWAEWRDLAREHGLAACTSTPIFSSQGRLLGTLALYYRSAREPSERDLELSVVGAHLASIVLEKHGLDERLRFSLEAEQEARGVAERASRMKDEFLATLSHELRTPLNAILGWVAILRLRKDLPAEFAQAVDVIERNARAQSQIIGDLLDMSSIVSGKVRLERTRVPVVELVENALESARPAAEARQVHLEAAVEADARLEVDVDAHRLQQVLWNLLSNALKFTSRGGRVELRARRVSGRLELVVSDTGEGIDAAFLPFVFDRFRQADASMSRRHGGLGLGLAIVRRLVELHGGDVRAHSAGAGQGAQFTVGLPLVVADALPPMAEVEVFDAIGQLAGRRVLVVDDDPDARLMTARLLESAGAQTAMAASAADASNVLAAEPFDVLVSDIGMPEQDGYAFLEQLRADAAHPGHDIPAVALTAYARAQERARALQAGFQKHLAKPVDPVALINTVASLATPPPSQTRH</sequence>
<keyword evidence="7" id="KW-0547">Nucleotide-binding</keyword>
<feature type="domain" description="Response regulatory" evidence="14">
    <location>
        <begin position="1153"/>
        <end position="1271"/>
    </location>
</feature>
<evidence type="ECO:0000256" key="4">
    <source>
        <dbReference type="ARBA" id="ARBA00022475"/>
    </source>
</evidence>
<dbReference type="InterPro" id="IPR003661">
    <property type="entry name" value="HisK_dim/P_dom"/>
</dbReference>
<dbReference type="InterPro" id="IPR035965">
    <property type="entry name" value="PAS-like_dom_sf"/>
</dbReference>
<keyword evidence="9" id="KW-0067">ATP-binding</keyword>
<reference evidence="17" key="2">
    <citation type="submission" date="2020-09" db="EMBL/GenBank/DDBJ databases">
        <authorList>
            <person name="Sun Q."/>
            <person name="Kim S."/>
        </authorList>
    </citation>
    <scope>NUCLEOTIDE SEQUENCE</scope>
    <source>
        <strain evidence="17">KCTC 23077</strain>
    </source>
</reference>
<dbReference type="SUPFAM" id="SSF55785">
    <property type="entry name" value="PYP-like sensor domain (PAS domain)"/>
    <property type="match status" value="4"/>
</dbReference>
<dbReference type="PANTHER" id="PTHR43547">
    <property type="entry name" value="TWO-COMPONENT HISTIDINE KINASE"/>
    <property type="match status" value="1"/>
</dbReference>
<dbReference type="CDD" id="cd00082">
    <property type="entry name" value="HisKA"/>
    <property type="match status" value="1"/>
</dbReference>
<dbReference type="CDD" id="cd17580">
    <property type="entry name" value="REC_2_DhkD-like"/>
    <property type="match status" value="1"/>
</dbReference>
<feature type="domain" description="PAC" evidence="16">
    <location>
        <begin position="541"/>
        <end position="593"/>
    </location>
</feature>
<dbReference type="InterPro" id="IPR013655">
    <property type="entry name" value="PAS_fold_3"/>
</dbReference>
<dbReference type="InterPro" id="IPR004358">
    <property type="entry name" value="Sig_transdc_His_kin-like_C"/>
</dbReference>
<comment type="catalytic activity">
    <reaction evidence="1">
        <text>ATP + protein L-histidine = ADP + protein N-phospho-L-histidine.</text>
        <dbReference type="EC" id="2.7.13.3"/>
    </reaction>
</comment>
<dbReference type="GO" id="GO:0005886">
    <property type="term" value="C:plasma membrane"/>
    <property type="evidence" value="ECO:0007669"/>
    <property type="project" value="UniProtKB-SubCell"/>
</dbReference>
<dbReference type="RefSeq" id="WP_189455389.1">
    <property type="nucleotide sequence ID" value="NZ_BMYD01000002.1"/>
</dbReference>
<feature type="domain" description="PAS" evidence="15">
    <location>
        <begin position="594"/>
        <end position="649"/>
    </location>
</feature>
<dbReference type="PROSITE" id="PS50113">
    <property type="entry name" value="PAC"/>
    <property type="match status" value="3"/>
</dbReference>
<dbReference type="FunFam" id="3.30.450.20:FF:000099">
    <property type="entry name" value="Sensory box sensor histidine kinase"/>
    <property type="match status" value="2"/>
</dbReference>
<dbReference type="InterPro" id="IPR001610">
    <property type="entry name" value="PAC"/>
</dbReference>
<evidence type="ECO:0000256" key="3">
    <source>
        <dbReference type="ARBA" id="ARBA00012438"/>
    </source>
</evidence>
<dbReference type="InterPro" id="IPR001789">
    <property type="entry name" value="Sig_transdc_resp-reg_receiver"/>
</dbReference>
<evidence type="ECO:0000256" key="10">
    <source>
        <dbReference type="ARBA" id="ARBA00023012"/>
    </source>
</evidence>
<dbReference type="Pfam" id="PF08448">
    <property type="entry name" value="PAS_4"/>
    <property type="match status" value="1"/>
</dbReference>
<dbReference type="Pfam" id="PF00072">
    <property type="entry name" value="Response_reg"/>
    <property type="match status" value="1"/>
</dbReference>
<dbReference type="FunFam" id="3.30.565.10:FF:000023">
    <property type="entry name" value="PAS domain-containing sensor histidine kinase"/>
    <property type="match status" value="1"/>
</dbReference>
<evidence type="ECO:0000313" key="17">
    <source>
        <dbReference type="EMBL" id="GHA80007.1"/>
    </source>
</evidence>
<dbReference type="EC" id="2.7.13.3" evidence="3"/>
<protein>
    <recommendedName>
        <fullName evidence="3">histidine kinase</fullName>
        <ecNumber evidence="3">2.7.13.3</ecNumber>
    </recommendedName>
</protein>
<name>A0A918W709_9GAMM</name>
<keyword evidence="8 17" id="KW-0418">Kinase</keyword>
<evidence type="ECO:0000256" key="7">
    <source>
        <dbReference type="ARBA" id="ARBA00022741"/>
    </source>
</evidence>
<dbReference type="SUPFAM" id="SSF55874">
    <property type="entry name" value="ATPase domain of HSP90 chaperone/DNA topoisomerase II/histidine kinase"/>
    <property type="match status" value="1"/>
</dbReference>
<dbReference type="Pfam" id="PF08447">
    <property type="entry name" value="PAS_3"/>
    <property type="match status" value="2"/>
</dbReference>
<dbReference type="Pfam" id="PF00512">
    <property type="entry name" value="HisKA"/>
    <property type="match status" value="1"/>
</dbReference>
<dbReference type="CDD" id="cd16922">
    <property type="entry name" value="HATPase_EvgS-ArcB-TorS-like"/>
    <property type="match status" value="1"/>
</dbReference>
<gene>
    <name evidence="17" type="ORF">GCM10007067_17020</name>
</gene>
<dbReference type="SMART" id="SM00091">
    <property type="entry name" value="PAS"/>
    <property type="match status" value="3"/>
</dbReference>
<accession>A0A918W709</accession>
<evidence type="ECO:0000256" key="1">
    <source>
        <dbReference type="ARBA" id="ARBA00000085"/>
    </source>
</evidence>
<feature type="domain" description="PAC" evidence="16">
    <location>
        <begin position="667"/>
        <end position="719"/>
    </location>
</feature>
<dbReference type="SUPFAM" id="SSF52172">
    <property type="entry name" value="CheY-like"/>
    <property type="match status" value="1"/>
</dbReference>
<dbReference type="SUPFAM" id="SSF47384">
    <property type="entry name" value="Homodimeric domain of signal transducing histidine kinase"/>
    <property type="match status" value="1"/>
</dbReference>
<evidence type="ECO:0000256" key="8">
    <source>
        <dbReference type="ARBA" id="ARBA00022777"/>
    </source>
</evidence>
<dbReference type="PANTHER" id="PTHR43547:SF2">
    <property type="entry name" value="HYBRID SIGNAL TRANSDUCTION HISTIDINE KINASE C"/>
    <property type="match status" value="1"/>
</dbReference>
<evidence type="ECO:0000256" key="6">
    <source>
        <dbReference type="ARBA" id="ARBA00022679"/>
    </source>
</evidence>
<keyword evidence="6" id="KW-0808">Transferase</keyword>
<dbReference type="InterPro" id="IPR003018">
    <property type="entry name" value="GAF"/>
</dbReference>
<feature type="domain" description="PAS" evidence="15">
    <location>
        <begin position="468"/>
        <end position="538"/>
    </location>
</feature>
<comment type="caution">
    <text evidence="17">The sequence shown here is derived from an EMBL/GenBank/DDBJ whole genome shotgun (WGS) entry which is preliminary data.</text>
</comment>
<dbReference type="SMART" id="SM00388">
    <property type="entry name" value="HisKA"/>
    <property type="match status" value="1"/>
</dbReference>
<dbReference type="InterPro" id="IPR036890">
    <property type="entry name" value="HATPase_C_sf"/>
</dbReference>
<evidence type="ECO:0000256" key="9">
    <source>
        <dbReference type="ARBA" id="ARBA00022840"/>
    </source>
</evidence>
<keyword evidence="5 12" id="KW-0597">Phosphoprotein</keyword>
<feature type="domain" description="PAC" evidence="16">
    <location>
        <begin position="251"/>
        <end position="306"/>
    </location>
</feature>
<dbReference type="Gene3D" id="3.30.565.10">
    <property type="entry name" value="Histidine kinase-like ATPase, C-terminal domain"/>
    <property type="match status" value="1"/>
</dbReference>
<dbReference type="SMART" id="SM00086">
    <property type="entry name" value="PAC"/>
    <property type="match status" value="3"/>
</dbReference>
<dbReference type="GO" id="GO:0005524">
    <property type="term" value="F:ATP binding"/>
    <property type="evidence" value="ECO:0007669"/>
    <property type="project" value="UniProtKB-KW"/>
</dbReference>
<keyword evidence="18" id="KW-1185">Reference proteome</keyword>
<dbReference type="PRINTS" id="PR00344">
    <property type="entry name" value="BCTRLSENSOR"/>
</dbReference>
<dbReference type="EMBL" id="BMYD01000002">
    <property type="protein sequence ID" value="GHA80007.1"/>
    <property type="molecule type" value="Genomic_DNA"/>
</dbReference>
<dbReference type="SUPFAM" id="SSF55781">
    <property type="entry name" value="GAF domain-like"/>
    <property type="match status" value="2"/>
</dbReference>
<evidence type="ECO:0000259" key="13">
    <source>
        <dbReference type="PROSITE" id="PS50109"/>
    </source>
</evidence>
<dbReference type="SMART" id="SM00065">
    <property type="entry name" value="GAF"/>
    <property type="match status" value="2"/>
</dbReference>
<dbReference type="InterPro" id="IPR029016">
    <property type="entry name" value="GAF-like_dom_sf"/>
</dbReference>